<reference evidence="1 3" key="1">
    <citation type="submission" date="2020-06" db="EMBL/GenBank/DDBJ databases">
        <title>Anoxygenic phototrophic Chloroflexota member uses a Type I reaction center.</title>
        <authorList>
            <person name="Tsuji J.M."/>
            <person name="Shaw N.A."/>
            <person name="Nagashima S."/>
            <person name="Venkiteswaran J."/>
            <person name="Schiff S.L."/>
            <person name="Hanada S."/>
            <person name="Tank M."/>
            <person name="Neufeld J.D."/>
        </authorList>
    </citation>
    <scope>NUCLEOTIDE SEQUENCE [LARGE SCALE GENOMIC DNA]</scope>
    <source>
        <strain evidence="1">L227-S17</strain>
    </source>
</reference>
<name>A0A8T7M389_9CHLR</name>
<dbReference type="RefSeq" id="WP_341469302.1">
    <property type="nucleotide sequence ID" value="NZ_CP128399.1"/>
</dbReference>
<evidence type="ECO:0000313" key="3">
    <source>
        <dbReference type="Proteomes" id="UP000521676"/>
    </source>
</evidence>
<dbReference type="EMBL" id="CP128399">
    <property type="protein sequence ID" value="WJW67408.1"/>
    <property type="molecule type" value="Genomic_DNA"/>
</dbReference>
<organism evidence="1 3">
    <name type="scientific">Candidatus Chlorohelix allophototropha</name>
    <dbReference type="NCBI Taxonomy" id="3003348"/>
    <lineage>
        <taxon>Bacteria</taxon>
        <taxon>Bacillati</taxon>
        <taxon>Chloroflexota</taxon>
        <taxon>Chloroflexia</taxon>
        <taxon>Candidatus Chloroheliales</taxon>
        <taxon>Candidatus Chloroheliaceae</taxon>
        <taxon>Candidatus Chlorohelix</taxon>
    </lineage>
</organism>
<keyword evidence="4" id="KW-1185">Reference proteome</keyword>
<reference evidence="2" key="2">
    <citation type="journal article" date="2024" name="Nature">
        <title>Anoxygenic phototroph of the Chloroflexota uses a type I reaction centre.</title>
        <authorList>
            <person name="Tsuji J.M."/>
            <person name="Shaw N.A."/>
            <person name="Nagashima S."/>
            <person name="Venkiteswaran J.J."/>
            <person name="Schiff S.L."/>
            <person name="Watanabe T."/>
            <person name="Fukui M."/>
            <person name="Hanada S."/>
            <person name="Tank M."/>
            <person name="Neufeld J.D."/>
        </authorList>
    </citation>
    <scope>NUCLEOTIDE SEQUENCE</scope>
    <source>
        <strain evidence="2">L227-S17</strain>
    </source>
</reference>
<evidence type="ECO:0000313" key="2">
    <source>
        <dbReference type="EMBL" id="WJW67408.1"/>
    </source>
</evidence>
<evidence type="ECO:0000313" key="1">
    <source>
        <dbReference type="EMBL" id="NWJ45535.1"/>
    </source>
</evidence>
<proteinExistence type="predicted"/>
<dbReference type="EMBL" id="JACATZ010000001">
    <property type="protein sequence ID" value="NWJ45535.1"/>
    <property type="molecule type" value="Genomic_DNA"/>
</dbReference>
<evidence type="ECO:0000313" key="4">
    <source>
        <dbReference type="Proteomes" id="UP001431572"/>
    </source>
</evidence>
<dbReference type="Proteomes" id="UP001431572">
    <property type="component" value="Chromosome 1"/>
</dbReference>
<sequence>MLDRKIESAVEELKAEVGELLQNYRCDRESSNKMLHQQIQEDHLNLHKNVSHYLKDLADTRIENNRNQAGSLKAETVQRKHDIASYLASLRQKRLSMRCVSTNGHNVHEDLCKEDAAVTPPLPLAEEPTKEEPIQLSELVYYLLSNNSDRLSLNDLTEYFGVARVEKYWDNLLILAEEFRPGSKKELVRQRRRSINTKAK</sequence>
<protein>
    <submittedName>
        <fullName evidence="1">Uncharacterized protein</fullName>
    </submittedName>
</protein>
<dbReference type="Proteomes" id="UP000521676">
    <property type="component" value="Unassembled WGS sequence"/>
</dbReference>
<accession>A0A8T7M389</accession>
<gene>
    <name evidence="1" type="ORF">HXX08_06630</name>
    <name evidence="2" type="ORF">OZ401_000674</name>
</gene>
<dbReference type="AlphaFoldDB" id="A0A8T7M389"/>